<dbReference type="GO" id="GO:0043200">
    <property type="term" value="P:response to amino acid"/>
    <property type="evidence" value="ECO:0007669"/>
    <property type="project" value="TreeGrafter"/>
</dbReference>
<dbReference type="Pfam" id="PF01037">
    <property type="entry name" value="AsnC_trans_reg"/>
    <property type="match status" value="1"/>
</dbReference>
<gene>
    <name evidence="5" type="ORF">C273_00375</name>
</gene>
<comment type="caution">
    <text evidence="5">The sequence shown here is derived from an EMBL/GenBank/DDBJ whole genome shotgun (WGS) entry which is preliminary data.</text>
</comment>
<evidence type="ECO:0000259" key="4">
    <source>
        <dbReference type="PROSITE" id="PS50956"/>
    </source>
</evidence>
<dbReference type="InterPro" id="IPR036390">
    <property type="entry name" value="WH_DNA-bd_sf"/>
</dbReference>
<dbReference type="STRING" id="1229783.C273_00375"/>
<dbReference type="InterPro" id="IPR036388">
    <property type="entry name" value="WH-like_DNA-bd_sf"/>
</dbReference>
<dbReference type="SUPFAM" id="SSF54909">
    <property type="entry name" value="Dimeric alpha+beta barrel"/>
    <property type="match status" value="1"/>
</dbReference>
<dbReference type="PATRIC" id="fig|1229783.3.peg.78"/>
<dbReference type="GO" id="GO:0043565">
    <property type="term" value="F:sequence-specific DNA binding"/>
    <property type="evidence" value="ECO:0007669"/>
    <property type="project" value="InterPro"/>
</dbReference>
<dbReference type="PROSITE" id="PS50956">
    <property type="entry name" value="HTH_ASNC_2"/>
    <property type="match status" value="1"/>
</dbReference>
<protein>
    <submittedName>
        <fullName evidence="5">AsnC family transcriptional regulator</fullName>
    </submittedName>
</protein>
<dbReference type="InterPro" id="IPR000485">
    <property type="entry name" value="AsnC-type_HTH_dom"/>
</dbReference>
<dbReference type="GO" id="GO:0005829">
    <property type="term" value="C:cytosol"/>
    <property type="evidence" value="ECO:0007669"/>
    <property type="project" value="TreeGrafter"/>
</dbReference>
<dbReference type="Pfam" id="PF13412">
    <property type="entry name" value="HTH_24"/>
    <property type="match status" value="1"/>
</dbReference>
<dbReference type="Gene3D" id="1.10.10.10">
    <property type="entry name" value="Winged helix-like DNA-binding domain superfamily/Winged helix DNA-binding domain"/>
    <property type="match status" value="1"/>
</dbReference>
<evidence type="ECO:0000256" key="2">
    <source>
        <dbReference type="ARBA" id="ARBA00023125"/>
    </source>
</evidence>
<name>K9B6K5_9STAP</name>
<keyword evidence="6" id="KW-1185">Reference proteome</keyword>
<dbReference type="PANTHER" id="PTHR30154:SF53">
    <property type="entry name" value="HTH-TYPE TRANSCRIPTIONAL REGULATOR LRPC"/>
    <property type="match status" value="1"/>
</dbReference>
<dbReference type="eggNOG" id="COG1522">
    <property type="taxonomic scope" value="Bacteria"/>
</dbReference>
<keyword evidence="2" id="KW-0238">DNA-binding</keyword>
<dbReference type="SUPFAM" id="SSF46785">
    <property type="entry name" value="Winged helix' DNA-binding domain"/>
    <property type="match status" value="1"/>
</dbReference>
<dbReference type="EMBL" id="AMSQ01000001">
    <property type="protein sequence ID" value="EKU50432.1"/>
    <property type="molecule type" value="Genomic_DNA"/>
</dbReference>
<dbReference type="InterPro" id="IPR019885">
    <property type="entry name" value="Tscrpt_reg_HTH_AsnC-type_CS"/>
</dbReference>
<sequence>MDHTNEKILKILHHDSRTSLRQISNEVNLSTPSVRDRINKMLDLGMIQKYTIDIDYATLGYEIEILVDITTSPAKSSYFNDFIQSQENVKFCYRVSGPSCYLFKAIFRNMKEVESFVETLKKYGSSKTFFILSKIV</sequence>
<dbReference type="Proteomes" id="UP000009885">
    <property type="component" value="Unassembled WGS sequence"/>
</dbReference>
<dbReference type="InterPro" id="IPR019887">
    <property type="entry name" value="Tscrpt_reg_AsnC/Lrp_C"/>
</dbReference>
<dbReference type="Gene3D" id="3.30.70.920">
    <property type="match status" value="1"/>
</dbReference>
<proteinExistence type="predicted"/>
<dbReference type="OrthoDB" id="34294at2"/>
<evidence type="ECO:0000256" key="1">
    <source>
        <dbReference type="ARBA" id="ARBA00023015"/>
    </source>
</evidence>
<keyword evidence="1" id="KW-0805">Transcription regulation</keyword>
<dbReference type="InterPro" id="IPR019888">
    <property type="entry name" value="Tscrpt_reg_AsnC-like"/>
</dbReference>
<dbReference type="PRINTS" id="PR00033">
    <property type="entry name" value="HTHASNC"/>
</dbReference>
<dbReference type="AlphaFoldDB" id="K9B6K5"/>
<accession>K9B6K5</accession>
<dbReference type="SMART" id="SM00344">
    <property type="entry name" value="HTH_ASNC"/>
    <property type="match status" value="1"/>
</dbReference>
<evidence type="ECO:0000313" key="6">
    <source>
        <dbReference type="Proteomes" id="UP000009885"/>
    </source>
</evidence>
<evidence type="ECO:0000313" key="5">
    <source>
        <dbReference type="EMBL" id="EKU50432.1"/>
    </source>
</evidence>
<keyword evidence="3" id="KW-0804">Transcription</keyword>
<organism evidence="5 6">
    <name type="scientific">Staphylococcus massiliensis S46</name>
    <dbReference type="NCBI Taxonomy" id="1229783"/>
    <lineage>
        <taxon>Bacteria</taxon>
        <taxon>Bacillati</taxon>
        <taxon>Bacillota</taxon>
        <taxon>Bacilli</taxon>
        <taxon>Bacillales</taxon>
        <taxon>Staphylococcaceae</taxon>
        <taxon>Staphylococcus</taxon>
    </lineage>
</organism>
<evidence type="ECO:0000256" key="3">
    <source>
        <dbReference type="ARBA" id="ARBA00023163"/>
    </source>
</evidence>
<dbReference type="PANTHER" id="PTHR30154">
    <property type="entry name" value="LEUCINE-RESPONSIVE REGULATORY PROTEIN"/>
    <property type="match status" value="1"/>
</dbReference>
<dbReference type="InterPro" id="IPR011008">
    <property type="entry name" value="Dimeric_a/b-barrel"/>
</dbReference>
<dbReference type="PROSITE" id="PS00519">
    <property type="entry name" value="HTH_ASNC_1"/>
    <property type="match status" value="1"/>
</dbReference>
<reference evidence="5 6" key="1">
    <citation type="journal article" date="2013" name="Genome Announc.">
        <title>Genome Sequence of Staphylococcus massiliensis Strain S46, Isolated from the Surface of Healthy Human Skin.</title>
        <authorList>
            <person name="Srivastav R."/>
            <person name="Singh A."/>
            <person name="Jangir P.K."/>
            <person name="Kumari C."/>
            <person name="Muduli S."/>
            <person name="Sharma R."/>
        </authorList>
    </citation>
    <scope>NUCLEOTIDE SEQUENCE [LARGE SCALE GENOMIC DNA]</scope>
    <source>
        <strain evidence="5 6">S46</strain>
    </source>
</reference>
<dbReference type="RefSeq" id="WP_009381681.1">
    <property type="nucleotide sequence ID" value="NZ_AMSQ01000001.1"/>
</dbReference>
<feature type="domain" description="HTH asnC-type" evidence="4">
    <location>
        <begin position="1"/>
        <end position="62"/>
    </location>
</feature>